<gene>
    <name evidence="2" type="ORF">FZ928_03645</name>
    <name evidence="1" type="ORF">FZ929_25245</name>
</gene>
<evidence type="ECO:0000313" key="3">
    <source>
        <dbReference type="Proteomes" id="UP000325096"/>
    </source>
</evidence>
<evidence type="ECO:0000313" key="2">
    <source>
        <dbReference type="EMBL" id="QEP92925.1"/>
    </source>
</evidence>
<dbReference type="Pfam" id="PF13450">
    <property type="entry name" value="NAD_binding_8"/>
    <property type="match status" value="1"/>
</dbReference>
<dbReference type="Proteomes" id="UP000325096">
    <property type="component" value="Chromosome"/>
</dbReference>
<name>A0A5C2LIG3_KLEPN</name>
<accession>A0A5C2LIG3</accession>
<protein>
    <submittedName>
        <fullName evidence="1">FAD-dependent oxidoreductase</fullName>
    </submittedName>
</protein>
<dbReference type="SUPFAM" id="SSF51971">
    <property type="entry name" value="Nucleotide-binding domain"/>
    <property type="match status" value="1"/>
</dbReference>
<dbReference type="AlphaFoldDB" id="A0A5C2LIG3"/>
<evidence type="ECO:0000313" key="1">
    <source>
        <dbReference type="EMBL" id="QEP92167.1"/>
    </source>
</evidence>
<dbReference type="Proteomes" id="UP000325127">
    <property type="component" value="Chromosome"/>
</dbReference>
<proteinExistence type="predicted"/>
<evidence type="ECO:0000313" key="4">
    <source>
        <dbReference type="Proteomes" id="UP000325127"/>
    </source>
</evidence>
<sequence>MLIVGAGFSGAVIGRQLAEKGHQVHIIDQRDHIGGIPMMHGTLKRM</sequence>
<dbReference type="EMBL" id="CP043669">
    <property type="protein sequence ID" value="QEP92167.1"/>
    <property type="molecule type" value="Genomic_DNA"/>
</dbReference>
<dbReference type="Gene3D" id="3.40.50.720">
    <property type="entry name" value="NAD(P)-binding Rossmann-like Domain"/>
    <property type="match status" value="1"/>
</dbReference>
<reference evidence="3 4" key="1">
    <citation type="submission" date="2019-08" db="EMBL/GenBank/DDBJ databases">
        <title>Emergence of NDM-5-producing hypervirulent Klebsiella pneumoniae from clinical infections.</title>
        <authorList>
            <person name="Shen Z."/>
            <person name="Zhang H."/>
            <person name="Li M."/>
        </authorList>
    </citation>
    <scope>NUCLEOTIDE SEQUENCE [LARGE SCALE GENOMIC DNA]</scope>
    <source>
        <strain evidence="2 4">RJ18-01</strain>
        <strain evidence="1 3">RJ18-06</strain>
    </source>
</reference>
<organism evidence="1 3">
    <name type="scientific">Klebsiella pneumoniae</name>
    <dbReference type="NCBI Taxonomy" id="573"/>
    <lineage>
        <taxon>Bacteria</taxon>
        <taxon>Pseudomonadati</taxon>
        <taxon>Pseudomonadota</taxon>
        <taxon>Gammaproteobacteria</taxon>
        <taxon>Enterobacterales</taxon>
        <taxon>Enterobacteriaceae</taxon>
        <taxon>Klebsiella/Raoultella group</taxon>
        <taxon>Klebsiella</taxon>
        <taxon>Klebsiella pneumoniae complex</taxon>
    </lineage>
</organism>
<dbReference type="EMBL" id="CP043670">
    <property type="protein sequence ID" value="QEP92925.1"/>
    <property type="molecule type" value="Genomic_DNA"/>
</dbReference>